<sequence length="147" mass="16206">MGLGSGLDPRDKWKLGRWGEALVYEVLLARAAPGAKVRWMNAIEETRAPYDLLVETPEGNGRWRTTFIEVKTTAHPDKNVFEVSPAEYEFFQTGFQGGGSGNFHLYRVYANLAGAAGGVPRPRIVVVTDVARALELKAVKLCLAVMR</sequence>
<dbReference type="PANTHER" id="PTHR32387:SF0">
    <property type="entry name" value="PROTEIN NO VEIN"/>
    <property type="match status" value="1"/>
</dbReference>
<dbReference type="InterPro" id="IPR052957">
    <property type="entry name" value="Auxin_embryo_med"/>
</dbReference>
<name>A0A7S1XR71_9STRA</name>
<evidence type="ECO:0000259" key="1">
    <source>
        <dbReference type="Pfam" id="PF13020"/>
    </source>
</evidence>
<dbReference type="EMBL" id="HBGJ01023960">
    <property type="protein sequence ID" value="CAD9256927.1"/>
    <property type="molecule type" value="Transcribed_RNA"/>
</dbReference>
<organism evidence="2">
    <name type="scientific">Phaeomonas parva</name>
    <dbReference type="NCBI Taxonomy" id="124430"/>
    <lineage>
        <taxon>Eukaryota</taxon>
        <taxon>Sar</taxon>
        <taxon>Stramenopiles</taxon>
        <taxon>Ochrophyta</taxon>
        <taxon>Pinguiophyceae</taxon>
        <taxon>Pinguiochrysidales</taxon>
        <taxon>Pinguiochrysidaceae</taxon>
        <taxon>Phaeomonas</taxon>
    </lineage>
</organism>
<dbReference type="AlphaFoldDB" id="A0A7S1XR71"/>
<feature type="domain" description="Protein NO VEIN C-terminal" evidence="1">
    <location>
        <begin position="19"/>
        <end position="110"/>
    </location>
</feature>
<proteinExistence type="predicted"/>
<protein>
    <recommendedName>
        <fullName evidence="1">Protein NO VEIN C-terminal domain-containing protein</fullName>
    </recommendedName>
</protein>
<dbReference type="PANTHER" id="PTHR32387">
    <property type="entry name" value="WU:FJ29H11"/>
    <property type="match status" value="1"/>
</dbReference>
<dbReference type="Pfam" id="PF13020">
    <property type="entry name" value="NOV_C"/>
    <property type="match status" value="1"/>
</dbReference>
<dbReference type="InterPro" id="IPR024975">
    <property type="entry name" value="NOV_C"/>
</dbReference>
<gene>
    <name evidence="2" type="ORF">PPAR1163_LOCUS15298</name>
</gene>
<accession>A0A7S1XR71</accession>
<evidence type="ECO:0000313" key="2">
    <source>
        <dbReference type="EMBL" id="CAD9256927.1"/>
    </source>
</evidence>
<reference evidence="2" key="1">
    <citation type="submission" date="2021-01" db="EMBL/GenBank/DDBJ databases">
        <authorList>
            <person name="Corre E."/>
            <person name="Pelletier E."/>
            <person name="Niang G."/>
            <person name="Scheremetjew M."/>
            <person name="Finn R."/>
            <person name="Kale V."/>
            <person name="Holt S."/>
            <person name="Cochrane G."/>
            <person name="Meng A."/>
            <person name="Brown T."/>
            <person name="Cohen L."/>
        </authorList>
    </citation>
    <scope>NUCLEOTIDE SEQUENCE</scope>
    <source>
        <strain evidence="2">CCMP2877</strain>
    </source>
</reference>